<evidence type="ECO:0000256" key="15">
    <source>
        <dbReference type="ARBA" id="ARBA00023306"/>
    </source>
</evidence>
<dbReference type="GO" id="GO:0008762">
    <property type="term" value="F:UDP-N-acetylmuramate dehydrogenase activity"/>
    <property type="evidence" value="ECO:0007669"/>
    <property type="project" value="UniProtKB-UniRule"/>
</dbReference>
<evidence type="ECO:0000313" key="21">
    <source>
        <dbReference type="EMBL" id="MBT1686582.1"/>
    </source>
</evidence>
<dbReference type="InterPro" id="IPR036318">
    <property type="entry name" value="FAD-bd_PCMH-like_sf"/>
</dbReference>
<dbReference type="GO" id="GO:0051301">
    <property type="term" value="P:cell division"/>
    <property type="evidence" value="ECO:0007669"/>
    <property type="project" value="UniProtKB-KW"/>
</dbReference>
<comment type="similarity">
    <text evidence="19">Belongs to the MurB family.</text>
</comment>
<gene>
    <name evidence="19 21" type="primary">murB</name>
    <name evidence="21" type="ORF">KK078_08450</name>
</gene>
<keyword evidence="7 19" id="KW-0963">Cytoplasm</keyword>
<evidence type="ECO:0000313" key="22">
    <source>
        <dbReference type="Proteomes" id="UP001319180"/>
    </source>
</evidence>
<keyword evidence="15 19" id="KW-0131">Cell cycle</keyword>
<dbReference type="EMBL" id="JAHESC010000009">
    <property type="protein sequence ID" value="MBT1686582.1"/>
    <property type="molecule type" value="Genomic_DNA"/>
</dbReference>
<dbReference type="EC" id="1.3.1.98" evidence="5 19"/>
<comment type="subcellular location">
    <subcellularLocation>
        <location evidence="3 19">Cytoplasm</location>
    </subcellularLocation>
</comment>
<dbReference type="Pfam" id="PF02873">
    <property type="entry name" value="MurB_C"/>
    <property type="match status" value="1"/>
</dbReference>
<dbReference type="SUPFAM" id="SSF56176">
    <property type="entry name" value="FAD-binding/transporter-associated domain-like"/>
    <property type="match status" value="1"/>
</dbReference>
<keyword evidence="13 19" id="KW-0573">Peptidoglycan synthesis</keyword>
<dbReference type="InterPro" id="IPR011601">
    <property type="entry name" value="MurB_C"/>
</dbReference>
<keyword evidence="14 19" id="KW-0560">Oxidoreductase</keyword>
<comment type="pathway">
    <text evidence="4 19">Cell wall biogenesis; peptidoglycan biosynthesis.</text>
</comment>
<feature type="active site" evidence="19">
    <location>
        <position position="335"/>
    </location>
</feature>
<dbReference type="InterPro" id="IPR016166">
    <property type="entry name" value="FAD-bd_PCMH"/>
</dbReference>
<feature type="active site" description="Proton donor" evidence="19">
    <location>
        <position position="239"/>
    </location>
</feature>
<evidence type="ECO:0000256" key="6">
    <source>
        <dbReference type="ARBA" id="ARBA00015188"/>
    </source>
</evidence>
<dbReference type="InterPro" id="IPR036635">
    <property type="entry name" value="MurB_C_sf"/>
</dbReference>
<dbReference type="GO" id="GO:0071949">
    <property type="term" value="F:FAD binding"/>
    <property type="evidence" value="ECO:0007669"/>
    <property type="project" value="InterPro"/>
</dbReference>
<dbReference type="Gene3D" id="3.90.78.10">
    <property type="entry name" value="UDP-N-acetylenolpyruvoylglucosamine reductase, C-terminal domain"/>
    <property type="match status" value="1"/>
</dbReference>
<protein>
    <recommendedName>
        <fullName evidence="6 19">UDP-N-acetylenolpyruvoylglucosamine reductase</fullName>
        <ecNumber evidence="5 19">1.3.1.98</ecNumber>
    </recommendedName>
    <alternativeName>
        <fullName evidence="17 19">UDP-N-acetylmuramate dehydrogenase</fullName>
    </alternativeName>
</protein>
<evidence type="ECO:0000256" key="10">
    <source>
        <dbReference type="ARBA" id="ARBA00022827"/>
    </source>
</evidence>
<dbReference type="Gene3D" id="3.30.465.10">
    <property type="match status" value="1"/>
</dbReference>
<comment type="caution">
    <text evidence="21">The sequence shown here is derived from an EMBL/GenBank/DDBJ whole genome shotgun (WGS) entry which is preliminary data.</text>
</comment>
<dbReference type="GO" id="GO:0008360">
    <property type="term" value="P:regulation of cell shape"/>
    <property type="evidence" value="ECO:0007669"/>
    <property type="project" value="UniProtKB-KW"/>
</dbReference>
<dbReference type="PANTHER" id="PTHR21071">
    <property type="entry name" value="UDP-N-ACETYLENOLPYRUVOYLGLUCOSAMINE REDUCTASE"/>
    <property type="match status" value="1"/>
</dbReference>
<dbReference type="NCBIfam" id="NF010478">
    <property type="entry name" value="PRK13903.1"/>
    <property type="match status" value="1"/>
</dbReference>
<keyword evidence="12 19" id="KW-0133">Cell shape</keyword>
<dbReference type="NCBIfam" id="TIGR00179">
    <property type="entry name" value="murB"/>
    <property type="match status" value="1"/>
</dbReference>
<feature type="active site" evidence="19">
    <location>
        <position position="164"/>
    </location>
</feature>
<dbReference type="NCBIfam" id="NF000755">
    <property type="entry name" value="PRK00046.1"/>
    <property type="match status" value="1"/>
</dbReference>
<dbReference type="InterPro" id="IPR003170">
    <property type="entry name" value="MurB"/>
</dbReference>
<dbReference type="InterPro" id="IPR006094">
    <property type="entry name" value="Oxid_FAD_bind_N"/>
</dbReference>
<reference evidence="21 22" key="1">
    <citation type="submission" date="2021-05" db="EMBL/GenBank/DDBJ databases">
        <title>A Polyphasic approach of four new species of the genus Ohtaekwangia: Ohtaekwangia histidinii sp. nov., Ohtaekwangia cretensis sp. nov., Ohtaekwangia indiensis sp. nov., Ohtaekwangia reichenbachii sp. nov. from diverse environment.</title>
        <authorList>
            <person name="Octaviana S."/>
        </authorList>
    </citation>
    <scope>NUCLEOTIDE SEQUENCE [LARGE SCALE GENOMIC DNA]</scope>
    <source>
        <strain evidence="21 22">PWU37</strain>
    </source>
</reference>
<dbReference type="PROSITE" id="PS51387">
    <property type="entry name" value="FAD_PCMH"/>
    <property type="match status" value="1"/>
</dbReference>
<evidence type="ECO:0000256" key="13">
    <source>
        <dbReference type="ARBA" id="ARBA00022984"/>
    </source>
</evidence>
<evidence type="ECO:0000256" key="18">
    <source>
        <dbReference type="ARBA" id="ARBA00048914"/>
    </source>
</evidence>
<name>A0AAP2D7L3_9BACT</name>
<feature type="domain" description="FAD-binding PCMH-type" evidence="20">
    <location>
        <begin position="17"/>
        <end position="188"/>
    </location>
</feature>
<evidence type="ECO:0000256" key="4">
    <source>
        <dbReference type="ARBA" id="ARBA00004752"/>
    </source>
</evidence>
<dbReference type="HAMAP" id="MF_00037">
    <property type="entry name" value="MurB"/>
    <property type="match status" value="1"/>
</dbReference>
<comment type="function">
    <text evidence="2 19">Cell wall formation.</text>
</comment>
<comment type="cofactor">
    <cofactor evidence="1 19">
        <name>FAD</name>
        <dbReference type="ChEBI" id="CHEBI:57692"/>
    </cofactor>
</comment>
<evidence type="ECO:0000256" key="3">
    <source>
        <dbReference type="ARBA" id="ARBA00004496"/>
    </source>
</evidence>
<sequence length="339" mass="36693">MHVQQNIDLSPFNTFGIQASAKAFTTVRSVPDVQALIQSQAFNQQQVLLLGGGSNLLLTQDFDGLVVKIEIMGKEIVRETDDRVVLKVGAGENWHALVLYCVEHGWGGVENLSLIPGTAGAAPMQNIGAYGTEMKDVIVEVEAVDIRTGSVHTFPNEACAFGYRDSIFKQQAKGLYIITAITLSLTKRHHALNISYGAVRDTIAALGYAEPSVKAVSDAVIHIRRSKLPDPAVIGNAGSFFKNPTISATQYAALQQAYPSVPGYPAEEGTVKVPAGWLIEQCGWKGKRLGNIGVHQHQALVLVNYGGGKGNDIWQLALEIQRSVKEKFNIDIHPEVNIV</sequence>
<evidence type="ECO:0000256" key="8">
    <source>
        <dbReference type="ARBA" id="ARBA00022618"/>
    </source>
</evidence>
<evidence type="ECO:0000256" key="11">
    <source>
        <dbReference type="ARBA" id="ARBA00022857"/>
    </source>
</evidence>
<dbReference type="GO" id="GO:0005829">
    <property type="term" value="C:cytosol"/>
    <property type="evidence" value="ECO:0007669"/>
    <property type="project" value="TreeGrafter"/>
</dbReference>
<evidence type="ECO:0000256" key="17">
    <source>
        <dbReference type="ARBA" id="ARBA00031026"/>
    </source>
</evidence>
<evidence type="ECO:0000256" key="19">
    <source>
        <dbReference type="HAMAP-Rule" id="MF_00037"/>
    </source>
</evidence>
<dbReference type="Pfam" id="PF01565">
    <property type="entry name" value="FAD_binding_4"/>
    <property type="match status" value="1"/>
</dbReference>
<dbReference type="Proteomes" id="UP001319180">
    <property type="component" value="Unassembled WGS sequence"/>
</dbReference>
<keyword evidence="22" id="KW-1185">Reference proteome</keyword>
<dbReference type="PANTHER" id="PTHR21071:SF4">
    <property type="entry name" value="UDP-N-ACETYLENOLPYRUVOYLGLUCOSAMINE REDUCTASE"/>
    <property type="match status" value="1"/>
</dbReference>
<evidence type="ECO:0000256" key="5">
    <source>
        <dbReference type="ARBA" id="ARBA00012518"/>
    </source>
</evidence>
<keyword evidence="16 19" id="KW-0961">Cell wall biogenesis/degradation</keyword>
<dbReference type="InterPro" id="IPR016169">
    <property type="entry name" value="FAD-bd_PCMH_sub2"/>
</dbReference>
<evidence type="ECO:0000256" key="16">
    <source>
        <dbReference type="ARBA" id="ARBA00023316"/>
    </source>
</evidence>
<evidence type="ECO:0000256" key="9">
    <source>
        <dbReference type="ARBA" id="ARBA00022630"/>
    </source>
</evidence>
<dbReference type="InterPro" id="IPR016167">
    <property type="entry name" value="FAD-bd_PCMH_sub1"/>
</dbReference>
<evidence type="ECO:0000259" key="20">
    <source>
        <dbReference type="PROSITE" id="PS51387"/>
    </source>
</evidence>
<keyword evidence="8 19" id="KW-0132">Cell division</keyword>
<evidence type="ECO:0000256" key="14">
    <source>
        <dbReference type="ARBA" id="ARBA00023002"/>
    </source>
</evidence>
<evidence type="ECO:0000256" key="12">
    <source>
        <dbReference type="ARBA" id="ARBA00022960"/>
    </source>
</evidence>
<dbReference type="AlphaFoldDB" id="A0AAP2D7L3"/>
<dbReference type="SUPFAM" id="SSF56194">
    <property type="entry name" value="Uridine diphospho-N-Acetylenolpyruvylglucosamine reductase, MurB, C-terminal domain"/>
    <property type="match status" value="1"/>
</dbReference>
<keyword evidence="11 19" id="KW-0521">NADP</keyword>
<keyword evidence="9 19" id="KW-0285">Flavoprotein</keyword>
<evidence type="ECO:0000256" key="7">
    <source>
        <dbReference type="ARBA" id="ARBA00022490"/>
    </source>
</evidence>
<dbReference type="GO" id="GO:0071555">
    <property type="term" value="P:cell wall organization"/>
    <property type="evidence" value="ECO:0007669"/>
    <property type="project" value="UniProtKB-KW"/>
</dbReference>
<evidence type="ECO:0000256" key="2">
    <source>
        <dbReference type="ARBA" id="ARBA00003921"/>
    </source>
</evidence>
<organism evidence="21 22">
    <name type="scientific">Dawidia soli</name>
    <dbReference type="NCBI Taxonomy" id="2782352"/>
    <lineage>
        <taxon>Bacteria</taxon>
        <taxon>Pseudomonadati</taxon>
        <taxon>Bacteroidota</taxon>
        <taxon>Cytophagia</taxon>
        <taxon>Cytophagales</taxon>
        <taxon>Chryseotaleaceae</taxon>
        <taxon>Dawidia</taxon>
    </lineage>
</organism>
<evidence type="ECO:0000256" key="1">
    <source>
        <dbReference type="ARBA" id="ARBA00001974"/>
    </source>
</evidence>
<accession>A0AAP2D7L3</accession>
<keyword evidence="10 19" id="KW-0274">FAD</keyword>
<proteinExistence type="inferred from homology"/>
<dbReference type="Gene3D" id="3.30.43.10">
    <property type="entry name" value="Uridine Diphospho-n-acetylenolpyruvylglucosamine Reductase, domain 2"/>
    <property type="match status" value="1"/>
</dbReference>
<comment type="catalytic activity">
    <reaction evidence="18 19">
        <text>UDP-N-acetyl-alpha-D-muramate + NADP(+) = UDP-N-acetyl-3-O-(1-carboxyvinyl)-alpha-D-glucosamine + NADPH + H(+)</text>
        <dbReference type="Rhea" id="RHEA:12248"/>
        <dbReference type="ChEBI" id="CHEBI:15378"/>
        <dbReference type="ChEBI" id="CHEBI:57783"/>
        <dbReference type="ChEBI" id="CHEBI:58349"/>
        <dbReference type="ChEBI" id="CHEBI:68483"/>
        <dbReference type="ChEBI" id="CHEBI:70757"/>
        <dbReference type="EC" id="1.3.1.98"/>
    </reaction>
</comment>
<dbReference type="GO" id="GO:0009252">
    <property type="term" value="P:peptidoglycan biosynthetic process"/>
    <property type="evidence" value="ECO:0007669"/>
    <property type="project" value="UniProtKB-UniRule"/>
</dbReference>